<evidence type="ECO:0000313" key="3">
    <source>
        <dbReference type="Proteomes" id="UP001153712"/>
    </source>
</evidence>
<evidence type="ECO:0000313" key="2">
    <source>
        <dbReference type="EMBL" id="CAG9854089.1"/>
    </source>
</evidence>
<keyword evidence="1" id="KW-0732">Signal</keyword>
<gene>
    <name evidence="2" type="ORF">PHYEVI_LOCUS554</name>
</gene>
<name>A0A9N9XJH6_PHYSR</name>
<dbReference type="InterPro" id="IPR036383">
    <property type="entry name" value="TSP1_rpt_sf"/>
</dbReference>
<dbReference type="Gene3D" id="2.20.100.10">
    <property type="entry name" value="Thrombospondin type-1 (TSP1) repeat"/>
    <property type="match status" value="1"/>
</dbReference>
<dbReference type="InterPro" id="IPR000884">
    <property type="entry name" value="TSP1_rpt"/>
</dbReference>
<reference evidence="2" key="1">
    <citation type="submission" date="2022-01" db="EMBL/GenBank/DDBJ databases">
        <authorList>
            <person name="King R."/>
        </authorList>
    </citation>
    <scope>NUCLEOTIDE SEQUENCE</scope>
</reference>
<evidence type="ECO:0000256" key="1">
    <source>
        <dbReference type="SAM" id="SignalP"/>
    </source>
</evidence>
<dbReference type="Proteomes" id="UP001153712">
    <property type="component" value="Chromosome 1"/>
</dbReference>
<dbReference type="AlphaFoldDB" id="A0A9N9XJH6"/>
<organism evidence="2 3">
    <name type="scientific">Phyllotreta striolata</name>
    <name type="common">Striped flea beetle</name>
    <name type="synonym">Crioceris striolata</name>
    <dbReference type="NCBI Taxonomy" id="444603"/>
    <lineage>
        <taxon>Eukaryota</taxon>
        <taxon>Metazoa</taxon>
        <taxon>Ecdysozoa</taxon>
        <taxon>Arthropoda</taxon>
        <taxon>Hexapoda</taxon>
        <taxon>Insecta</taxon>
        <taxon>Pterygota</taxon>
        <taxon>Neoptera</taxon>
        <taxon>Endopterygota</taxon>
        <taxon>Coleoptera</taxon>
        <taxon>Polyphaga</taxon>
        <taxon>Cucujiformia</taxon>
        <taxon>Chrysomeloidea</taxon>
        <taxon>Chrysomelidae</taxon>
        <taxon>Galerucinae</taxon>
        <taxon>Alticini</taxon>
        <taxon>Phyllotreta</taxon>
    </lineage>
</organism>
<sequence>MILQHIIILLFPLILLTEEESNSYSPLIFKLKPVPVDFKTDGDEYDSLDDVVYADEADKSARSKKETKVWDHWGKWSTCSVSCGVGKMTRWRHCISSGCAQGEKEAQIKTCTRVVVTNVDD</sequence>
<feature type="chain" id="PRO_5040452860" evidence="1">
    <location>
        <begin position="24"/>
        <end position="121"/>
    </location>
</feature>
<dbReference type="Pfam" id="PF00090">
    <property type="entry name" value="TSP_1"/>
    <property type="match status" value="1"/>
</dbReference>
<feature type="signal peptide" evidence="1">
    <location>
        <begin position="1"/>
        <end position="23"/>
    </location>
</feature>
<protein>
    <submittedName>
        <fullName evidence="2">Uncharacterized protein</fullName>
    </submittedName>
</protein>
<dbReference type="OrthoDB" id="5989160at2759"/>
<accession>A0A9N9XJH6</accession>
<dbReference type="PROSITE" id="PS50092">
    <property type="entry name" value="TSP1"/>
    <property type="match status" value="1"/>
</dbReference>
<dbReference type="SMART" id="SM00209">
    <property type="entry name" value="TSP1"/>
    <property type="match status" value="1"/>
</dbReference>
<dbReference type="SUPFAM" id="SSF82895">
    <property type="entry name" value="TSP-1 type 1 repeat"/>
    <property type="match status" value="1"/>
</dbReference>
<proteinExistence type="predicted"/>
<keyword evidence="3" id="KW-1185">Reference proteome</keyword>
<dbReference type="EMBL" id="OU900094">
    <property type="protein sequence ID" value="CAG9854089.1"/>
    <property type="molecule type" value="Genomic_DNA"/>
</dbReference>